<feature type="region of interest" description="Disordered" evidence="5">
    <location>
        <begin position="31"/>
        <end position="54"/>
    </location>
</feature>
<sequence>MSTDNIVTLFFLIVAALIFLNLRSVLGKRTGHEKPPYDPFSPRPGEPVRPPMDDGKIITLPKRGPAPGENRYEVIDSFAEPGTPMNGSLRSVFDADPTFNPKEFVDGAKMAYEMIVLAFAEGDRKTLQNLLSAEVFDGFNRAITEREKAGEKQQSTFVGIEKADIVSAGLEGSEVSITMRIVSQLISATFDKAGTLVDGNAEEVAEVKDTWTFARDIRSRDPNWKLVATQAEA</sequence>
<keyword evidence="6" id="KW-1133">Transmembrane helix</keyword>
<evidence type="ECO:0000256" key="3">
    <source>
        <dbReference type="ARBA" id="ARBA00022946"/>
    </source>
</evidence>
<keyword evidence="6" id="KW-0812">Transmembrane</keyword>
<dbReference type="InterPro" id="IPR039544">
    <property type="entry name" value="Tim44-like"/>
</dbReference>
<dbReference type="SMART" id="SM00978">
    <property type="entry name" value="Tim44"/>
    <property type="match status" value="1"/>
</dbReference>
<accession>A0ABT8YN80</accession>
<name>A0ABT8YN80_9HYPH</name>
<keyword evidence="3" id="KW-0809">Transit peptide</keyword>
<evidence type="ECO:0000256" key="4">
    <source>
        <dbReference type="ARBA" id="ARBA00023136"/>
    </source>
</evidence>
<dbReference type="InterPro" id="IPR032710">
    <property type="entry name" value="NTF2-like_dom_sf"/>
</dbReference>
<feature type="domain" description="Tim44-like" evidence="7">
    <location>
        <begin position="85"/>
        <end position="231"/>
    </location>
</feature>
<protein>
    <submittedName>
        <fullName evidence="8">Tim44/TimA family putative adaptor protein</fullName>
    </submittedName>
</protein>
<evidence type="ECO:0000313" key="8">
    <source>
        <dbReference type="EMBL" id="MDO6964717.1"/>
    </source>
</evidence>
<comment type="caution">
    <text evidence="8">The sequence shown here is derived from an EMBL/GenBank/DDBJ whole genome shotgun (WGS) entry which is preliminary data.</text>
</comment>
<dbReference type="InterPro" id="IPR016985">
    <property type="entry name" value="UCP031890_Tim44-rel"/>
</dbReference>
<proteinExistence type="inferred from homology"/>
<dbReference type="RefSeq" id="WP_304376650.1">
    <property type="nucleotide sequence ID" value="NZ_JAUOZU010000008.1"/>
</dbReference>
<evidence type="ECO:0000313" key="9">
    <source>
        <dbReference type="Proteomes" id="UP001174932"/>
    </source>
</evidence>
<dbReference type="PIRSF" id="PIRSF031890">
    <property type="entry name" value="UCP031890_transporter_Tim44"/>
    <property type="match status" value="1"/>
</dbReference>
<dbReference type="EMBL" id="JAUOZU010000008">
    <property type="protein sequence ID" value="MDO6964717.1"/>
    <property type="molecule type" value="Genomic_DNA"/>
</dbReference>
<keyword evidence="9" id="KW-1185">Reference proteome</keyword>
<feature type="transmembrane region" description="Helical" evidence="6">
    <location>
        <begin position="6"/>
        <end position="26"/>
    </location>
</feature>
<reference evidence="8" key="2">
    <citation type="submission" date="2023-07" db="EMBL/GenBank/DDBJ databases">
        <authorList>
            <person name="Shen H."/>
        </authorList>
    </citation>
    <scope>NUCLEOTIDE SEQUENCE</scope>
    <source>
        <strain evidence="8">TNR-22</strain>
    </source>
</reference>
<evidence type="ECO:0000256" key="5">
    <source>
        <dbReference type="SAM" id="MobiDB-lite"/>
    </source>
</evidence>
<dbReference type="PANTHER" id="PTHR10721">
    <property type="entry name" value="MITOCHONDRIAL IMPORT INNER MEMBRANE TRANSLOCASE SUBUNIT TIM44"/>
    <property type="match status" value="1"/>
</dbReference>
<keyword evidence="4 6" id="KW-0472">Membrane</keyword>
<gene>
    <name evidence="8" type="ORF">Q4481_12185</name>
</gene>
<dbReference type="Pfam" id="PF04280">
    <property type="entry name" value="Tim44"/>
    <property type="match status" value="1"/>
</dbReference>
<evidence type="ECO:0000256" key="6">
    <source>
        <dbReference type="SAM" id="Phobius"/>
    </source>
</evidence>
<dbReference type="Proteomes" id="UP001174932">
    <property type="component" value="Unassembled WGS sequence"/>
</dbReference>
<reference evidence="8" key="1">
    <citation type="journal article" date="2015" name="Int. J. Syst. Evol. Microbiol.">
        <title>Rhizobium alvei sp. nov., isolated from a freshwater river.</title>
        <authorList>
            <person name="Sheu S.Y."/>
            <person name="Huang H.W."/>
            <person name="Young C.C."/>
            <person name="Chen W.M."/>
        </authorList>
    </citation>
    <scope>NUCLEOTIDE SEQUENCE</scope>
    <source>
        <strain evidence="8">TNR-22</strain>
    </source>
</reference>
<evidence type="ECO:0000256" key="1">
    <source>
        <dbReference type="ARBA" id="ARBA00004370"/>
    </source>
</evidence>
<evidence type="ECO:0000256" key="2">
    <source>
        <dbReference type="ARBA" id="ARBA00009597"/>
    </source>
</evidence>
<organism evidence="8 9">
    <name type="scientific">Rhizobium alvei</name>
    <dbReference type="NCBI Taxonomy" id="1132659"/>
    <lineage>
        <taxon>Bacteria</taxon>
        <taxon>Pseudomonadati</taxon>
        <taxon>Pseudomonadota</taxon>
        <taxon>Alphaproteobacteria</taxon>
        <taxon>Hyphomicrobiales</taxon>
        <taxon>Rhizobiaceae</taxon>
        <taxon>Rhizobium/Agrobacterium group</taxon>
        <taxon>Rhizobium</taxon>
    </lineage>
</organism>
<dbReference type="PANTHER" id="PTHR10721:SF1">
    <property type="entry name" value="MITOCHONDRIAL IMPORT INNER MEMBRANE TRANSLOCASE SUBUNIT TIM44"/>
    <property type="match status" value="1"/>
</dbReference>
<comment type="similarity">
    <text evidence="2">Belongs to the Tim44 family.</text>
</comment>
<dbReference type="InterPro" id="IPR007379">
    <property type="entry name" value="Tim44-like_dom"/>
</dbReference>
<evidence type="ECO:0000259" key="7">
    <source>
        <dbReference type="SMART" id="SM00978"/>
    </source>
</evidence>
<dbReference type="SUPFAM" id="SSF54427">
    <property type="entry name" value="NTF2-like"/>
    <property type="match status" value="1"/>
</dbReference>
<comment type="subcellular location">
    <subcellularLocation>
        <location evidence="1">Membrane</location>
    </subcellularLocation>
</comment>
<dbReference type="Gene3D" id="3.10.450.240">
    <property type="match status" value="1"/>
</dbReference>
<dbReference type="NCBIfam" id="NF033779">
    <property type="entry name" value="Tim44_TimA_adap"/>
    <property type="match status" value="1"/>
</dbReference>
<feature type="compositionally biased region" description="Pro residues" evidence="5">
    <location>
        <begin position="37"/>
        <end position="50"/>
    </location>
</feature>